<protein>
    <submittedName>
        <fullName evidence="2">Uncharacterized protein</fullName>
    </submittedName>
</protein>
<gene>
    <name evidence="3" type="ORF">L6637_42000</name>
    <name evidence="2" type="ORF">L6654_42505</name>
</gene>
<proteinExistence type="predicted"/>
<evidence type="ECO:0000256" key="1">
    <source>
        <dbReference type="SAM" id="MobiDB-lite"/>
    </source>
</evidence>
<organism evidence="2 5">
    <name type="scientific">Bradyrhizobium zhengyangense</name>
    <dbReference type="NCBI Taxonomy" id="2911009"/>
    <lineage>
        <taxon>Bacteria</taxon>
        <taxon>Pseudomonadati</taxon>
        <taxon>Pseudomonadota</taxon>
        <taxon>Alphaproteobacteria</taxon>
        <taxon>Hyphomicrobiales</taxon>
        <taxon>Nitrobacteraceae</taxon>
        <taxon>Bradyrhizobium</taxon>
    </lineage>
</organism>
<dbReference type="RefSeq" id="WP_237874427.1">
    <property type="nucleotide sequence ID" value="NZ_JAKLTY010000074.1"/>
</dbReference>
<dbReference type="EMBL" id="JAKLTY010000074">
    <property type="protein sequence ID" value="MCG2633189.1"/>
    <property type="molecule type" value="Genomic_DNA"/>
</dbReference>
<name>A0A9X1RM69_9BRAD</name>
<dbReference type="EMBL" id="JAKLUA010000057">
    <property type="protein sequence ID" value="MCG2673426.1"/>
    <property type="molecule type" value="Genomic_DNA"/>
</dbReference>
<dbReference type="Proteomes" id="UP001139012">
    <property type="component" value="Unassembled WGS sequence"/>
</dbReference>
<reference evidence="2" key="1">
    <citation type="submission" date="2022-01" db="EMBL/GenBank/DDBJ databases">
        <title>Genome sequnece data of strain Bradyrhizobium sp. nov.</title>
        <authorList>
            <person name="Zhang J."/>
        </authorList>
    </citation>
    <scope>NUCLEOTIDE SEQUENCE</scope>
    <source>
        <strain evidence="3">WYCCWR 12774</strain>
        <strain evidence="2">WYCCWR 13023</strain>
    </source>
</reference>
<evidence type="ECO:0000313" key="5">
    <source>
        <dbReference type="Proteomes" id="UP001139054"/>
    </source>
</evidence>
<evidence type="ECO:0000313" key="4">
    <source>
        <dbReference type="Proteomes" id="UP001139012"/>
    </source>
</evidence>
<evidence type="ECO:0000313" key="2">
    <source>
        <dbReference type="EMBL" id="MCG2633189.1"/>
    </source>
</evidence>
<sequence>MTNDRHPMRSGSFTATTNAHGAEMCSLKHKDGTEFLRQAGPARPRMRRSCFRSSGAAPVTNCATGAKRTG</sequence>
<comment type="caution">
    <text evidence="2">The sequence shown here is derived from an EMBL/GenBank/DDBJ whole genome shotgun (WGS) entry which is preliminary data.</text>
</comment>
<evidence type="ECO:0000313" key="3">
    <source>
        <dbReference type="EMBL" id="MCG2673426.1"/>
    </source>
</evidence>
<feature type="region of interest" description="Disordered" evidence="1">
    <location>
        <begin position="1"/>
        <end position="22"/>
    </location>
</feature>
<feature type="region of interest" description="Disordered" evidence="1">
    <location>
        <begin position="40"/>
        <end position="70"/>
    </location>
</feature>
<dbReference type="Proteomes" id="UP001139054">
    <property type="component" value="Unassembled WGS sequence"/>
</dbReference>
<accession>A0A9X1RM69</accession>
<dbReference type="AlphaFoldDB" id="A0A9X1RM69"/>
<keyword evidence="4" id="KW-1185">Reference proteome</keyword>